<evidence type="ECO:0000313" key="1">
    <source>
        <dbReference type="EMBL" id="KAH8030836.1"/>
    </source>
</evidence>
<dbReference type="Proteomes" id="UP000821866">
    <property type="component" value="Chromosome 3"/>
</dbReference>
<evidence type="ECO:0008006" key="3">
    <source>
        <dbReference type="Google" id="ProtNLM"/>
    </source>
</evidence>
<organism evidence="1 2">
    <name type="scientific">Rhipicephalus microplus</name>
    <name type="common">Cattle tick</name>
    <name type="synonym">Boophilus microplus</name>
    <dbReference type="NCBI Taxonomy" id="6941"/>
    <lineage>
        <taxon>Eukaryota</taxon>
        <taxon>Metazoa</taxon>
        <taxon>Ecdysozoa</taxon>
        <taxon>Arthropoda</taxon>
        <taxon>Chelicerata</taxon>
        <taxon>Arachnida</taxon>
        <taxon>Acari</taxon>
        <taxon>Parasitiformes</taxon>
        <taxon>Ixodida</taxon>
        <taxon>Ixodoidea</taxon>
        <taxon>Ixodidae</taxon>
        <taxon>Rhipicephalinae</taxon>
        <taxon>Rhipicephalus</taxon>
        <taxon>Boophilus</taxon>
    </lineage>
</organism>
<evidence type="ECO:0000313" key="2">
    <source>
        <dbReference type="Proteomes" id="UP000821866"/>
    </source>
</evidence>
<reference evidence="1" key="2">
    <citation type="submission" date="2021-09" db="EMBL/GenBank/DDBJ databases">
        <authorList>
            <person name="Jia N."/>
            <person name="Wang J."/>
            <person name="Shi W."/>
            <person name="Du L."/>
            <person name="Sun Y."/>
            <person name="Zhan W."/>
            <person name="Jiang J."/>
            <person name="Wang Q."/>
            <person name="Zhang B."/>
            <person name="Ji P."/>
            <person name="Sakyi L.B."/>
            <person name="Cui X."/>
            <person name="Yuan T."/>
            <person name="Jiang B."/>
            <person name="Yang W."/>
            <person name="Lam T.T.-Y."/>
            <person name="Chang Q."/>
            <person name="Ding S."/>
            <person name="Wang X."/>
            <person name="Zhu J."/>
            <person name="Ruan X."/>
            <person name="Zhao L."/>
            <person name="Wei J."/>
            <person name="Que T."/>
            <person name="Du C."/>
            <person name="Cheng J."/>
            <person name="Dai P."/>
            <person name="Han X."/>
            <person name="Huang E."/>
            <person name="Gao Y."/>
            <person name="Liu J."/>
            <person name="Shao H."/>
            <person name="Ye R."/>
            <person name="Li L."/>
            <person name="Wei W."/>
            <person name="Wang X."/>
            <person name="Wang C."/>
            <person name="Huo Q."/>
            <person name="Li W."/>
            <person name="Guo W."/>
            <person name="Chen H."/>
            <person name="Chen S."/>
            <person name="Zhou L."/>
            <person name="Zhou L."/>
            <person name="Ni X."/>
            <person name="Tian J."/>
            <person name="Zhou Y."/>
            <person name="Sheng Y."/>
            <person name="Liu T."/>
            <person name="Pan Y."/>
            <person name="Xia L."/>
            <person name="Li J."/>
            <person name="Zhao F."/>
            <person name="Cao W."/>
        </authorList>
    </citation>
    <scope>NUCLEOTIDE SEQUENCE</scope>
    <source>
        <strain evidence="1">Rmic-2018</strain>
        <tissue evidence="1">Larvae</tissue>
    </source>
</reference>
<dbReference type="AlphaFoldDB" id="A0A9J6E972"/>
<dbReference type="PANTHER" id="PTHR22954:SF3">
    <property type="entry name" value="PROTEIN CBG08539"/>
    <property type="match status" value="1"/>
</dbReference>
<dbReference type="EMBL" id="JABSTU010000005">
    <property type="protein sequence ID" value="KAH8030836.1"/>
    <property type="molecule type" value="Genomic_DNA"/>
</dbReference>
<sequence>MSAKLKYRLRQLQNSRNHAIPLAAPAEPVSRTPQPANQLPKIKLMKLDGELSLWTPLSEQFKQPTHNNRALTDVNRFACLRSVLTGDAASAIAGLPATASCYCEALDILKQRFAKTDVIIQAHTQRLIDMRPVQSSNDLRELRCLYGTVRTQSRGLKTLRVSEDSYSAMFYPFLLKSLPHDIVLDFNKAIARQRTERPGWPNQELRASIVCLLFFIKREVESRERTVVLHVSAKEHMSKCQDTRLRTSTTASSRR</sequence>
<dbReference type="VEuPathDB" id="VectorBase:LOC119179403"/>
<protein>
    <recommendedName>
        <fullName evidence="3">Tick transposon</fullName>
    </recommendedName>
</protein>
<dbReference type="InterPro" id="IPR005312">
    <property type="entry name" value="DUF1759"/>
</dbReference>
<dbReference type="Pfam" id="PF03564">
    <property type="entry name" value="DUF1759"/>
    <property type="match status" value="1"/>
</dbReference>
<comment type="caution">
    <text evidence="1">The sequence shown here is derived from an EMBL/GenBank/DDBJ whole genome shotgun (WGS) entry which is preliminary data.</text>
</comment>
<gene>
    <name evidence="1" type="ORF">HPB51_011880</name>
</gene>
<dbReference type="PANTHER" id="PTHR22954">
    <property type="entry name" value="RETROVIRAL PROTEASE-RELATED"/>
    <property type="match status" value="1"/>
</dbReference>
<name>A0A9J6E972_RHIMP</name>
<accession>A0A9J6E972</accession>
<keyword evidence="2" id="KW-1185">Reference proteome</keyword>
<proteinExistence type="predicted"/>
<reference evidence="1" key="1">
    <citation type="journal article" date="2020" name="Cell">
        <title>Large-Scale Comparative Analyses of Tick Genomes Elucidate Their Genetic Diversity and Vector Capacities.</title>
        <authorList>
            <consortium name="Tick Genome and Microbiome Consortium (TIGMIC)"/>
            <person name="Jia N."/>
            <person name="Wang J."/>
            <person name="Shi W."/>
            <person name="Du L."/>
            <person name="Sun Y."/>
            <person name="Zhan W."/>
            <person name="Jiang J.F."/>
            <person name="Wang Q."/>
            <person name="Zhang B."/>
            <person name="Ji P."/>
            <person name="Bell-Sakyi L."/>
            <person name="Cui X.M."/>
            <person name="Yuan T.T."/>
            <person name="Jiang B.G."/>
            <person name="Yang W.F."/>
            <person name="Lam T.T."/>
            <person name="Chang Q.C."/>
            <person name="Ding S.J."/>
            <person name="Wang X.J."/>
            <person name="Zhu J.G."/>
            <person name="Ruan X.D."/>
            <person name="Zhao L."/>
            <person name="Wei J.T."/>
            <person name="Ye R.Z."/>
            <person name="Que T.C."/>
            <person name="Du C.H."/>
            <person name="Zhou Y.H."/>
            <person name="Cheng J.X."/>
            <person name="Dai P.F."/>
            <person name="Guo W.B."/>
            <person name="Han X.H."/>
            <person name="Huang E.J."/>
            <person name="Li L.F."/>
            <person name="Wei W."/>
            <person name="Gao Y.C."/>
            <person name="Liu J.Z."/>
            <person name="Shao H.Z."/>
            <person name="Wang X."/>
            <person name="Wang C.C."/>
            <person name="Yang T.C."/>
            <person name="Huo Q.B."/>
            <person name="Li W."/>
            <person name="Chen H.Y."/>
            <person name="Chen S.E."/>
            <person name="Zhou L.G."/>
            <person name="Ni X.B."/>
            <person name="Tian J.H."/>
            <person name="Sheng Y."/>
            <person name="Liu T."/>
            <person name="Pan Y.S."/>
            <person name="Xia L.Y."/>
            <person name="Li J."/>
            <person name="Zhao F."/>
            <person name="Cao W.C."/>
        </authorList>
    </citation>
    <scope>NUCLEOTIDE SEQUENCE</scope>
    <source>
        <strain evidence="1">Rmic-2018</strain>
    </source>
</reference>